<organism evidence="2 3">
    <name type="scientific">Rhizobium lusitanum</name>
    <dbReference type="NCBI Taxonomy" id="293958"/>
    <lineage>
        <taxon>Bacteria</taxon>
        <taxon>Pseudomonadati</taxon>
        <taxon>Pseudomonadota</taxon>
        <taxon>Alphaproteobacteria</taxon>
        <taxon>Hyphomicrobiales</taxon>
        <taxon>Rhizobiaceae</taxon>
        <taxon>Rhizobium/Agrobacterium group</taxon>
        <taxon>Rhizobium</taxon>
    </lineage>
</organism>
<reference evidence="2 3" key="1">
    <citation type="submission" date="2019-12" db="EMBL/GenBank/DDBJ databases">
        <title>Rhizobium genotypes associated with high levels of biological nitrogen fixation by grain legumes in a temperate-maritime cropping system.</title>
        <authorList>
            <person name="Maluk M."/>
            <person name="Francesc Ferrando Molina F."/>
            <person name="Lopez Del Egido L."/>
            <person name="Lafos M."/>
            <person name="Langarica-Fuentes A."/>
            <person name="Gebre Yohannes G."/>
            <person name="Young M.W."/>
            <person name="Martin P."/>
            <person name="Gantlett R."/>
            <person name="Kenicer G."/>
            <person name="Hawes C."/>
            <person name="Begg G.S."/>
            <person name="Quilliam R.S."/>
            <person name="Squire G.R."/>
            <person name="Poole P.S."/>
            <person name="Young P.W."/>
            <person name="Iannetta P.M."/>
            <person name="James E.K."/>
        </authorList>
    </citation>
    <scope>NUCLEOTIDE SEQUENCE [LARGE SCALE GENOMIC DNA]</scope>
    <source>
        <strain evidence="2 3">JHI1118</strain>
    </source>
</reference>
<dbReference type="Proteomes" id="UP000483035">
    <property type="component" value="Unassembled WGS sequence"/>
</dbReference>
<dbReference type="EMBL" id="WUEY01000002">
    <property type="protein sequence ID" value="NEI68846.1"/>
    <property type="molecule type" value="Genomic_DNA"/>
</dbReference>
<proteinExistence type="predicted"/>
<keyword evidence="1" id="KW-0472">Membrane</keyword>
<gene>
    <name evidence="2" type="ORF">GR212_04615</name>
</gene>
<dbReference type="RefSeq" id="WP_163985287.1">
    <property type="nucleotide sequence ID" value="NZ_WUEY01000002.1"/>
</dbReference>
<name>A0A6L9U3J4_9HYPH</name>
<protein>
    <submittedName>
        <fullName evidence="2">Uncharacterized protein</fullName>
    </submittedName>
</protein>
<evidence type="ECO:0000256" key="1">
    <source>
        <dbReference type="SAM" id="Phobius"/>
    </source>
</evidence>
<sequence>MGEVIQFRPTTRYGKHLDAQARIERELLLPFATKAASASPPETSSGTPSKTSFPLNGIVIALGAILVYALVISHVAGQQHYSARANFMPSAFEQD</sequence>
<keyword evidence="1" id="KW-0812">Transmembrane</keyword>
<evidence type="ECO:0000313" key="3">
    <source>
        <dbReference type="Proteomes" id="UP000483035"/>
    </source>
</evidence>
<comment type="caution">
    <text evidence="2">The sequence shown here is derived from an EMBL/GenBank/DDBJ whole genome shotgun (WGS) entry which is preliminary data.</text>
</comment>
<keyword evidence="1" id="KW-1133">Transmembrane helix</keyword>
<accession>A0A6L9U3J4</accession>
<feature type="transmembrane region" description="Helical" evidence="1">
    <location>
        <begin position="53"/>
        <end position="76"/>
    </location>
</feature>
<dbReference type="AlphaFoldDB" id="A0A6L9U3J4"/>
<evidence type="ECO:0000313" key="2">
    <source>
        <dbReference type="EMBL" id="NEI68846.1"/>
    </source>
</evidence>